<evidence type="ECO:0000256" key="3">
    <source>
        <dbReference type="ARBA" id="ARBA00019418"/>
    </source>
</evidence>
<dbReference type="STRING" id="207949.RED65_03570"/>
<dbReference type="PANTHER" id="PTHR39585:SF1">
    <property type="entry name" value="FAD ASSEMBLY FACTOR SDHE"/>
    <property type="match status" value="1"/>
</dbReference>
<proteinExistence type="inferred from homology"/>
<dbReference type="Gene3D" id="1.10.150.250">
    <property type="entry name" value="Flavinator of succinate dehydrogenase"/>
    <property type="match status" value="1"/>
</dbReference>
<evidence type="ECO:0000256" key="5">
    <source>
        <dbReference type="ARBA" id="ARBA00023186"/>
    </source>
</evidence>
<name>Q1N1G4_9GAMM</name>
<dbReference type="InterPro" id="IPR050531">
    <property type="entry name" value="SdhE_FAD_assembly_factor"/>
</dbReference>
<dbReference type="SUPFAM" id="SSF109910">
    <property type="entry name" value="YgfY-like"/>
    <property type="match status" value="1"/>
</dbReference>
<protein>
    <recommendedName>
        <fullName evidence="3">FAD assembly factor SdhE</fullName>
    </recommendedName>
</protein>
<dbReference type="HOGENOM" id="CLU_103054_2_2_6"/>
<gene>
    <name evidence="6" type="ORF">RED65_03570</name>
</gene>
<dbReference type="GO" id="GO:0005737">
    <property type="term" value="C:cytoplasm"/>
    <property type="evidence" value="ECO:0007669"/>
    <property type="project" value="UniProtKB-SubCell"/>
</dbReference>
<evidence type="ECO:0000256" key="4">
    <source>
        <dbReference type="ARBA" id="ARBA00022490"/>
    </source>
</evidence>
<dbReference type="EMBL" id="AAQH01000010">
    <property type="protein sequence ID" value="EAT12086.1"/>
    <property type="molecule type" value="Genomic_DNA"/>
</dbReference>
<dbReference type="PANTHER" id="PTHR39585">
    <property type="entry name" value="FAD ASSEMBLY FACTOR SDHE"/>
    <property type="match status" value="1"/>
</dbReference>
<keyword evidence="5" id="KW-0143">Chaperone</keyword>
<comment type="caution">
    <text evidence="6">The sequence shown here is derived from an EMBL/GenBank/DDBJ whole genome shotgun (WGS) entry which is preliminary data.</text>
</comment>
<evidence type="ECO:0000313" key="6">
    <source>
        <dbReference type="EMBL" id="EAT12086.1"/>
    </source>
</evidence>
<keyword evidence="7" id="KW-1185">Reference proteome</keyword>
<dbReference type="InterPro" id="IPR036714">
    <property type="entry name" value="SDH_sf"/>
</dbReference>
<dbReference type="GO" id="GO:0006105">
    <property type="term" value="P:succinate metabolic process"/>
    <property type="evidence" value="ECO:0007669"/>
    <property type="project" value="TreeGrafter"/>
</dbReference>
<evidence type="ECO:0000256" key="1">
    <source>
        <dbReference type="ARBA" id="ARBA00004496"/>
    </source>
</evidence>
<evidence type="ECO:0000313" key="7">
    <source>
        <dbReference type="Proteomes" id="UP000004263"/>
    </source>
</evidence>
<evidence type="ECO:0000256" key="2">
    <source>
        <dbReference type="ARBA" id="ARBA00008571"/>
    </source>
</evidence>
<reference evidence="6 7" key="1">
    <citation type="submission" date="2006-03" db="EMBL/GenBank/DDBJ databases">
        <authorList>
            <person name="Pinhassi J."/>
            <person name="Pedros-Alio C."/>
            <person name="Ferriera S."/>
            <person name="Johnson J."/>
            <person name="Kravitz S."/>
            <person name="Halpern A."/>
            <person name="Remington K."/>
            <person name="Beeson K."/>
            <person name="Tran B."/>
            <person name="Rogers Y.-H."/>
            <person name="Friedman R."/>
            <person name="Venter J.C."/>
        </authorList>
    </citation>
    <scope>NUCLEOTIDE SEQUENCE [LARGE SCALE GENOMIC DNA]</scope>
    <source>
        <strain evidence="6 7">RED65</strain>
    </source>
</reference>
<dbReference type="InterPro" id="IPR005631">
    <property type="entry name" value="SDH"/>
</dbReference>
<organism evidence="6 7">
    <name type="scientific">Bermanella marisrubri</name>
    <dbReference type="NCBI Taxonomy" id="207949"/>
    <lineage>
        <taxon>Bacteria</taxon>
        <taxon>Pseudomonadati</taxon>
        <taxon>Pseudomonadota</taxon>
        <taxon>Gammaproteobacteria</taxon>
        <taxon>Oceanospirillales</taxon>
        <taxon>Oceanospirillaceae</taxon>
        <taxon>Bermanella</taxon>
    </lineage>
</organism>
<dbReference type="AlphaFoldDB" id="Q1N1G4"/>
<dbReference type="Proteomes" id="UP000004263">
    <property type="component" value="Unassembled WGS sequence"/>
</dbReference>
<keyword evidence="4" id="KW-0963">Cytoplasm</keyword>
<comment type="similarity">
    <text evidence="2">Belongs to the SdhE FAD assembly factor family.</text>
</comment>
<accession>Q1N1G4</accession>
<sequence>MTDRSNMTEQDLATEKKRLWWHSRRGMLELDVLLLPFLEEVYDDLSEEDKARYRNLLDVEDPELFKWFMQKEKPSDPDHRAIVEIILARVQPE</sequence>
<dbReference type="Pfam" id="PF03937">
    <property type="entry name" value="Sdh5"/>
    <property type="match status" value="1"/>
</dbReference>
<comment type="subcellular location">
    <subcellularLocation>
        <location evidence="1">Cytoplasm</location>
    </subcellularLocation>
</comment>